<dbReference type="SFLD" id="SFLDG01129">
    <property type="entry name" value="C1.5:_HAD__Beta-PGM__Phosphata"/>
    <property type="match status" value="1"/>
</dbReference>
<dbReference type="SUPFAM" id="SSF56784">
    <property type="entry name" value="HAD-like"/>
    <property type="match status" value="1"/>
</dbReference>
<dbReference type="CDD" id="cd02603">
    <property type="entry name" value="HAD_sEH-N_like"/>
    <property type="match status" value="1"/>
</dbReference>
<comment type="caution">
    <text evidence="2">The sequence shown here is derived from an EMBL/GenBank/DDBJ whole genome shotgun (WGS) entry which is preliminary data.</text>
</comment>
<evidence type="ECO:0000313" key="2">
    <source>
        <dbReference type="EMBL" id="MBB4633511.1"/>
    </source>
</evidence>
<proteinExistence type="predicted"/>
<evidence type="ECO:0000313" key="3">
    <source>
        <dbReference type="Proteomes" id="UP000566324"/>
    </source>
</evidence>
<dbReference type="Gene3D" id="1.10.150.240">
    <property type="entry name" value="Putative phosphatase, domain 2"/>
    <property type="match status" value="1"/>
</dbReference>
<gene>
    <name evidence="2" type="ORF">GGQ98_003150</name>
</gene>
<reference evidence="2 3" key="1">
    <citation type="submission" date="2020-08" db="EMBL/GenBank/DDBJ databases">
        <title>Genomic Encyclopedia of Type Strains, Phase IV (KMG-IV): sequencing the most valuable type-strain genomes for metagenomic binning, comparative biology and taxonomic classification.</title>
        <authorList>
            <person name="Goeker M."/>
        </authorList>
    </citation>
    <scope>NUCLEOTIDE SEQUENCE [LARGE SCALE GENOMIC DNA]</scope>
    <source>
        <strain evidence="2 3">DSM 17328</strain>
    </source>
</reference>
<name>A0A7W7B3X0_9SPHN</name>
<dbReference type="InterPro" id="IPR023198">
    <property type="entry name" value="PGP-like_dom2"/>
</dbReference>
<dbReference type="InterPro" id="IPR006439">
    <property type="entry name" value="HAD-SF_hydro_IA"/>
</dbReference>
<dbReference type="InterPro" id="IPR023214">
    <property type="entry name" value="HAD_sf"/>
</dbReference>
<sequence length="228" mass="24227">MQPELRAVIWDFGGVITSSPFDAFNRYEAERNLPKDAIRRINAANPDRNAWARLERSEIDAADFDALFAAEAAAQGYAIAGRDVLGLLAGDIRPAMVAALDTLTAAGFRIGCITNNARVGRGAGMSADAQKAAAVEAILARFEHVIESAEVGVRKPDPRVYRMMCDALGLEPQACAYLDDLGINCKPAAAMGMAAIKVTSEAQALADLARLTGLEFPGFSAKVQTQAL</sequence>
<dbReference type="EMBL" id="JACHNZ010000046">
    <property type="protein sequence ID" value="MBB4633511.1"/>
    <property type="molecule type" value="Genomic_DNA"/>
</dbReference>
<keyword evidence="1" id="KW-0007">Acetylation</keyword>
<dbReference type="PANTHER" id="PTHR47829">
    <property type="entry name" value="HYDROLASE, PUTATIVE (AFU_ORTHOLOGUE AFUA_1G12880)-RELATED"/>
    <property type="match status" value="1"/>
</dbReference>
<dbReference type="Pfam" id="PF00702">
    <property type="entry name" value="Hydrolase"/>
    <property type="match status" value="1"/>
</dbReference>
<dbReference type="NCBIfam" id="TIGR01509">
    <property type="entry name" value="HAD-SF-IA-v3"/>
    <property type="match status" value="1"/>
</dbReference>
<dbReference type="InterPro" id="IPR052898">
    <property type="entry name" value="ACAD10-like"/>
</dbReference>
<evidence type="ECO:0000256" key="1">
    <source>
        <dbReference type="ARBA" id="ARBA00022990"/>
    </source>
</evidence>
<dbReference type="Proteomes" id="UP000566324">
    <property type="component" value="Unassembled WGS sequence"/>
</dbReference>
<keyword evidence="2" id="KW-0378">Hydrolase</keyword>
<dbReference type="PANTHER" id="PTHR47829:SF1">
    <property type="entry name" value="HAD FAMILY PHOSPHATASE"/>
    <property type="match status" value="1"/>
</dbReference>
<keyword evidence="3" id="KW-1185">Reference proteome</keyword>
<dbReference type="InterPro" id="IPR011945">
    <property type="entry name" value="HAD-SF_ppase_IA/epoxid_hydro_N"/>
</dbReference>
<dbReference type="InterPro" id="IPR036412">
    <property type="entry name" value="HAD-like_sf"/>
</dbReference>
<dbReference type="RefSeq" id="WP_341534238.1">
    <property type="nucleotide sequence ID" value="NZ_JACHNZ010000046.1"/>
</dbReference>
<accession>A0A7W7B3X0</accession>
<dbReference type="AlphaFoldDB" id="A0A7W7B3X0"/>
<protein>
    <submittedName>
        <fullName evidence="2">Putative hydrolase of the HAD superfamily</fullName>
    </submittedName>
</protein>
<dbReference type="NCBIfam" id="TIGR02247">
    <property type="entry name" value="HAD-1A3-hyp"/>
    <property type="match status" value="1"/>
</dbReference>
<dbReference type="Gene3D" id="3.40.50.1000">
    <property type="entry name" value="HAD superfamily/HAD-like"/>
    <property type="match status" value="1"/>
</dbReference>
<dbReference type="GO" id="GO:0016787">
    <property type="term" value="F:hydrolase activity"/>
    <property type="evidence" value="ECO:0007669"/>
    <property type="project" value="UniProtKB-KW"/>
</dbReference>
<dbReference type="SFLD" id="SFLDS00003">
    <property type="entry name" value="Haloacid_Dehalogenase"/>
    <property type="match status" value="1"/>
</dbReference>
<organism evidence="2 3">
    <name type="scientific">Sphingosinicella soli</name>
    <dbReference type="NCBI Taxonomy" id="333708"/>
    <lineage>
        <taxon>Bacteria</taxon>
        <taxon>Pseudomonadati</taxon>
        <taxon>Pseudomonadota</taxon>
        <taxon>Alphaproteobacteria</taxon>
        <taxon>Sphingomonadales</taxon>
        <taxon>Sphingosinicellaceae</taxon>
        <taxon>Sphingosinicella</taxon>
    </lineage>
</organism>